<evidence type="ECO:0000256" key="1">
    <source>
        <dbReference type="SAM" id="MobiDB-lite"/>
    </source>
</evidence>
<dbReference type="EMBL" id="BQNB010013720">
    <property type="protein sequence ID" value="GJT19480.1"/>
    <property type="molecule type" value="Genomic_DNA"/>
</dbReference>
<accession>A0ABQ5BX84</accession>
<feature type="signal peptide" evidence="2">
    <location>
        <begin position="1"/>
        <end position="28"/>
    </location>
</feature>
<evidence type="ECO:0000256" key="2">
    <source>
        <dbReference type="SAM" id="SignalP"/>
    </source>
</evidence>
<protein>
    <submittedName>
        <fullName evidence="3">Uncharacterized protein</fullName>
    </submittedName>
</protein>
<comment type="caution">
    <text evidence="3">The sequence shown here is derived from an EMBL/GenBank/DDBJ whole genome shotgun (WGS) entry which is preliminary data.</text>
</comment>
<keyword evidence="4" id="KW-1185">Reference proteome</keyword>
<sequence>MNSTRTGVLVNPVFLLGLLVLAIDAACAFRAEEMPSLISCWMAANVMDGVLDVDVLLGGILSTQDNAGYGMIHEDEDNDAIGGNDDERAIIKEEDGEHIRFLGSNSSSGIEKYQGSNSSDGGNIGDGVKIASEVIGSGDEIEFSEGLKDLLPAEAGK</sequence>
<evidence type="ECO:0000313" key="4">
    <source>
        <dbReference type="Proteomes" id="UP001151760"/>
    </source>
</evidence>
<feature type="chain" id="PRO_5047046152" evidence="2">
    <location>
        <begin position="29"/>
        <end position="157"/>
    </location>
</feature>
<evidence type="ECO:0000313" key="3">
    <source>
        <dbReference type="EMBL" id="GJT19480.1"/>
    </source>
</evidence>
<dbReference type="Proteomes" id="UP001151760">
    <property type="component" value="Unassembled WGS sequence"/>
</dbReference>
<keyword evidence="2" id="KW-0732">Signal</keyword>
<name>A0ABQ5BX84_9ASTR</name>
<reference evidence="3" key="1">
    <citation type="journal article" date="2022" name="Int. J. Mol. Sci.">
        <title>Draft Genome of Tanacetum Coccineum: Genomic Comparison of Closely Related Tanacetum-Family Plants.</title>
        <authorList>
            <person name="Yamashiro T."/>
            <person name="Shiraishi A."/>
            <person name="Nakayama K."/>
            <person name="Satake H."/>
        </authorList>
    </citation>
    <scope>NUCLEOTIDE SEQUENCE</scope>
</reference>
<organism evidence="3 4">
    <name type="scientific">Tanacetum coccineum</name>
    <dbReference type="NCBI Taxonomy" id="301880"/>
    <lineage>
        <taxon>Eukaryota</taxon>
        <taxon>Viridiplantae</taxon>
        <taxon>Streptophyta</taxon>
        <taxon>Embryophyta</taxon>
        <taxon>Tracheophyta</taxon>
        <taxon>Spermatophyta</taxon>
        <taxon>Magnoliopsida</taxon>
        <taxon>eudicotyledons</taxon>
        <taxon>Gunneridae</taxon>
        <taxon>Pentapetalae</taxon>
        <taxon>asterids</taxon>
        <taxon>campanulids</taxon>
        <taxon>Asterales</taxon>
        <taxon>Asteraceae</taxon>
        <taxon>Asteroideae</taxon>
        <taxon>Anthemideae</taxon>
        <taxon>Anthemidinae</taxon>
        <taxon>Tanacetum</taxon>
    </lineage>
</organism>
<gene>
    <name evidence="3" type="ORF">Tco_0878186</name>
</gene>
<feature type="region of interest" description="Disordered" evidence="1">
    <location>
        <begin position="103"/>
        <end position="124"/>
    </location>
</feature>
<reference evidence="3" key="2">
    <citation type="submission" date="2022-01" db="EMBL/GenBank/DDBJ databases">
        <authorList>
            <person name="Yamashiro T."/>
            <person name="Shiraishi A."/>
            <person name="Satake H."/>
            <person name="Nakayama K."/>
        </authorList>
    </citation>
    <scope>NUCLEOTIDE SEQUENCE</scope>
</reference>
<proteinExistence type="predicted"/>